<gene>
    <name evidence="2" type="ORF">NHX12_019484</name>
</gene>
<organism evidence="2 3">
    <name type="scientific">Muraenolepis orangiensis</name>
    <name type="common">Patagonian moray cod</name>
    <dbReference type="NCBI Taxonomy" id="630683"/>
    <lineage>
        <taxon>Eukaryota</taxon>
        <taxon>Metazoa</taxon>
        <taxon>Chordata</taxon>
        <taxon>Craniata</taxon>
        <taxon>Vertebrata</taxon>
        <taxon>Euteleostomi</taxon>
        <taxon>Actinopterygii</taxon>
        <taxon>Neopterygii</taxon>
        <taxon>Teleostei</taxon>
        <taxon>Neoteleostei</taxon>
        <taxon>Acanthomorphata</taxon>
        <taxon>Zeiogadaria</taxon>
        <taxon>Gadariae</taxon>
        <taxon>Gadiformes</taxon>
        <taxon>Muraenolepidoidei</taxon>
        <taxon>Muraenolepididae</taxon>
        <taxon>Muraenolepis</taxon>
    </lineage>
</organism>
<dbReference type="OrthoDB" id="5531344at2759"/>
<keyword evidence="3" id="KW-1185">Reference proteome</keyword>
<evidence type="ECO:0000313" key="2">
    <source>
        <dbReference type="EMBL" id="KAJ3613234.1"/>
    </source>
</evidence>
<feature type="region of interest" description="Disordered" evidence="1">
    <location>
        <begin position="1"/>
        <end position="25"/>
    </location>
</feature>
<name>A0A9Q0ETX7_9TELE</name>
<evidence type="ECO:0000313" key="3">
    <source>
        <dbReference type="Proteomes" id="UP001148018"/>
    </source>
</evidence>
<proteinExistence type="predicted"/>
<evidence type="ECO:0000256" key="1">
    <source>
        <dbReference type="SAM" id="MobiDB-lite"/>
    </source>
</evidence>
<accession>A0A9Q0ETX7</accession>
<dbReference type="EMBL" id="JANIIK010000035">
    <property type="protein sequence ID" value="KAJ3613234.1"/>
    <property type="molecule type" value="Genomic_DNA"/>
</dbReference>
<feature type="compositionally biased region" description="Polar residues" evidence="1">
    <location>
        <begin position="104"/>
        <end position="118"/>
    </location>
</feature>
<feature type="compositionally biased region" description="Low complexity" evidence="1">
    <location>
        <begin position="8"/>
        <end position="20"/>
    </location>
</feature>
<sequence>MEVSGGDAAAAANKTTTTTTHSDADHYRKCIGSVLKLLTDFGQEAVSESLKTLAAAEQRSKELAWSQRLGVGGAAVPSEHKEETSARPRPPPLCHGGLARDDQQQQQEGAKRTLMTSRCRSKLGSPR</sequence>
<reference evidence="2" key="1">
    <citation type="submission" date="2022-07" db="EMBL/GenBank/DDBJ databases">
        <title>Chromosome-level genome of Muraenolepis orangiensis.</title>
        <authorList>
            <person name="Kim J."/>
        </authorList>
    </citation>
    <scope>NUCLEOTIDE SEQUENCE</scope>
    <source>
        <strain evidence="2">KU_S4_2022</strain>
        <tissue evidence="2">Muscle</tissue>
    </source>
</reference>
<dbReference type="Proteomes" id="UP001148018">
    <property type="component" value="Unassembled WGS sequence"/>
</dbReference>
<protein>
    <submittedName>
        <fullName evidence="2">Uncharacterized protein</fullName>
    </submittedName>
</protein>
<comment type="caution">
    <text evidence="2">The sequence shown here is derived from an EMBL/GenBank/DDBJ whole genome shotgun (WGS) entry which is preliminary data.</text>
</comment>
<feature type="region of interest" description="Disordered" evidence="1">
    <location>
        <begin position="63"/>
        <end position="127"/>
    </location>
</feature>
<dbReference type="AlphaFoldDB" id="A0A9Q0ETX7"/>